<dbReference type="InterPro" id="IPR036263">
    <property type="entry name" value="Chorismate_II_sf"/>
</dbReference>
<feature type="domain" description="ACT" evidence="22">
    <location>
        <begin position="301"/>
        <end position="378"/>
    </location>
</feature>
<dbReference type="PROSITE" id="PS00857">
    <property type="entry name" value="PREPHENATE_DEHYDR_1"/>
    <property type="match status" value="1"/>
</dbReference>
<dbReference type="InterPro" id="IPR001086">
    <property type="entry name" value="Preph_deHydtase"/>
</dbReference>
<evidence type="ECO:0000256" key="6">
    <source>
        <dbReference type="ARBA" id="ARBA00013147"/>
    </source>
</evidence>
<dbReference type="InterPro" id="IPR002912">
    <property type="entry name" value="ACT_dom"/>
</dbReference>
<proteinExistence type="predicted"/>
<evidence type="ECO:0000256" key="19">
    <source>
        <dbReference type="PIRSR" id="PIRSR001500-2"/>
    </source>
</evidence>
<dbReference type="Gene3D" id="3.40.190.10">
    <property type="entry name" value="Periplasmic binding protein-like II"/>
    <property type="match status" value="2"/>
</dbReference>
<dbReference type="GO" id="GO:0009094">
    <property type="term" value="P:L-phenylalanine biosynthetic process"/>
    <property type="evidence" value="ECO:0007669"/>
    <property type="project" value="UniProtKB-KW"/>
</dbReference>
<evidence type="ECO:0000259" key="21">
    <source>
        <dbReference type="PROSITE" id="PS51171"/>
    </source>
</evidence>
<feature type="domain" description="Chorismate mutase" evidence="20">
    <location>
        <begin position="1"/>
        <end position="86"/>
    </location>
</feature>
<dbReference type="SUPFAM" id="SSF48600">
    <property type="entry name" value="Chorismate mutase II"/>
    <property type="match status" value="1"/>
</dbReference>
<keyword evidence="13 23" id="KW-0413">Isomerase</keyword>
<dbReference type="InterPro" id="IPR002701">
    <property type="entry name" value="CM_II_prokaryot"/>
</dbReference>
<evidence type="ECO:0000256" key="17">
    <source>
        <dbReference type="ARBA" id="ARBA00031520"/>
    </source>
</evidence>
<dbReference type="CDD" id="cd04905">
    <property type="entry name" value="ACT_CM-PDT"/>
    <property type="match status" value="1"/>
</dbReference>
<dbReference type="Gene3D" id="1.20.59.10">
    <property type="entry name" value="Chorismate mutase"/>
    <property type="match status" value="1"/>
</dbReference>
<gene>
    <name evidence="23" type="ORF">K8V70_04000</name>
</gene>
<evidence type="ECO:0000256" key="10">
    <source>
        <dbReference type="ARBA" id="ARBA00022605"/>
    </source>
</evidence>
<dbReference type="GO" id="GO:0005737">
    <property type="term" value="C:cytoplasm"/>
    <property type="evidence" value="ECO:0007669"/>
    <property type="project" value="UniProtKB-SubCell"/>
</dbReference>
<dbReference type="Gene3D" id="3.30.70.260">
    <property type="match status" value="1"/>
</dbReference>
<dbReference type="RefSeq" id="WP_273189510.1">
    <property type="nucleotide sequence ID" value="NZ_DYUZ01000016.1"/>
</dbReference>
<reference evidence="23" key="1">
    <citation type="journal article" date="2021" name="PeerJ">
        <title>Extensive microbial diversity within the chicken gut microbiome revealed by metagenomics and culture.</title>
        <authorList>
            <person name="Gilroy R."/>
            <person name="Ravi A."/>
            <person name="Getino M."/>
            <person name="Pursley I."/>
            <person name="Horton D.L."/>
            <person name="Alikhan N.F."/>
            <person name="Baker D."/>
            <person name="Gharbi K."/>
            <person name="Hall N."/>
            <person name="Watson M."/>
            <person name="Adriaenssens E.M."/>
            <person name="Foster-Nyarko E."/>
            <person name="Jarju S."/>
            <person name="Secka A."/>
            <person name="Antonio M."/>
            <person name="Oren A."/>
            <person name="Chaudhuri R.R."/>
            <person name="La Ragione R."/>
            <person name="Hildebrand F."/>
            <person name="Pallen M.J."/>
        </authorList>
    </citation>
    <scope>NUCLEOTIDE SEQUENCE</scope>
    <source>
        <strain evidence="23">ChiHjej13B12-9602</strain>
    </source>
</reference>
<keyword evidence="10" id="KW-0028">Amino-acid biosynthesis</keyword>
<dbReference type="PANTHER" id="PTHR21022:SF19">
    <property type="entry name" value="PREPHENATE DEHYDRATASE-RELATED"/>
    <property type="match status" value="1"/>
</dbReference>
<organism evidence="23 24">
    <name type="scientific">Enorma phocaeensis</name>
    <dbReference type="NCBI Taxonomy" id="1871019"/>
    <lineage>
        <taxon>Bacteria</taxon>
        <taxon>Bacillati</taxon>
        <taxon>Actinomycetota</taxon>
        <taxon>Coriobacteriia</taxon>
        <taxon>Coriobacteriales</taxon>
        <taxon>Coriobacteriaceae</taxon>
        <taxon>Enorma</taxon>
    </lineage>
</organism>
<keyword evidence="15" id="KW-0511">Multifunctional enzyme</keyword>
<dbReference type="InterPro" id="IPR036979">
    <property type="entry name" value="CM_dom_sf"/>
</dbReference>
<dbReference type="SUPFAM" id="SSF55021">
    <property type="entry name" value="ACT-like"/>
    <property type="match status" value="1"/>
</dbReference>
<evidence type="ECO:0000256" key="15">
    <source>
        <dbReference type="ARBA" id="ARBA00023268"/>
    </source>
</evidence>
<evidence type="ECO:0000256" key="16">
    <source>
        <dbReference type="ARBA" id="ARBA00031175"/>
    </source>
</evidence>
<evidence type="ECO:0000259" key="22">
    <source>
        <dbReference type="PROSITE" id="PS51671"/>
    </source>
</evidence>
<keyword evidence="12" id="KW-0584">Phenylalanine biosynthesis</keyword>
<dbReference type="Proteomes" id="UP000753256">
    <property type="component" value="Unassembled WGS sequence"/>
</dbReference>
<dbReference type="SUPFAM" id="SSF53850">
    <property type="entry name" value="Periplasmic binding protein-like II"/>
    <property type="match status" value="1"/>
</dbReference>
<evidence type="ECO:0000256" key="1">
    <source>
        <dbReference type="ARBA" id="ARBA00000824"/>
    </source>
</evidence>
<comment type="subcellular location">
    <subcellularLocation>
        <location evidence="3">Cytoplasm</location>
    </subcellularLocation>
</comment>
<accession>A0A921IUC4</accession>
<dbReference type="PROSITE" id="PS51671">
    <property type="entry name" value="ACT"/>
    <property type="match status" value="1"/>
</dbReference>
<evidence type="ECO:0000256" key="9">
    <source>
        <dbReference type="ARBA" id="ARBA00022490"/>
    </source>
</evidence>
<comment type="caution">
    <text evidence="23">The sequence shown here is derived from an EMBL/GenBank/DDBJ whole genome shotgun (WGS) entry which is preliminary data.</text>
</comment>
<dbReference type="InterPro" id="IPR045865">
    <property type="entry name" value="ACT-like_dom_sf"/>
</dbReference>
<dbReference type="InterPro" id="IPR008242">
    <property type="entry name" value="Chor_mutase/pphenate_deHydtase"/>
</dbReference>
<evidence type="ECO:0000256" key="2">
    <source>
        <dbReference type="ARBA" id="ARBA00002364"/>
    </source>
</evidence>
<protein>
    <recommendedName>
        <fullName evidence="7">Bifunctional chorismate mutase/prephenate dehydratase</fullName>
        <ecNumber evidence="6">4.2.1.51</ecNumber>
    </recommendedName>
    <alternativeName>
        <fullName evidence="17">Chorismate mutase-prephenate dehydratase</fullName>
    </alternativeName>
    <alternativeName>
        <fullName evidence="8">Prephenate dehydratase</fullName>
    </alternativeName>
    <alternativeName>
        <fullName evidence="16">p-protein</fullName>
    </alternativeName>
</protein>
<comment type="pathway">
    <text evidence="4">Amino-acid biosynthesis; L-phenylalanine biosynthesis; phenylpyruvate from prephenate: step 1/1.</text>
</comment>
<evidence type="ECO:0000256" key="8">
    <source>
        <dbReference type="ARBA" id="ARBA00021872"/>
    </source>
</evidence>
<dbReference type="SMART" id="SM00830">
    <property type="entry name" value="CM_2"/>
    <property type="match status" value="1"/>
</dbReference>
<dbReference type="Pfam" id="PF00800">
    <property type="entry name" value="PDT"/>
    <property type="match status" value="1"/>
</dbReference>
<dbReference type="GO" id="GO:0046417">
    <property type="term" value="P:chorismate metabolic process"/>
    <property type="evidence" value="ECO:0007669"/>
    <property type="project" value="InterPro"/>
</dbReference>
<evidence type="ECO:0000256" key="13">
    <source>
        <dbReference type="ARBA" id="ARBA00023235"/>
    </source>
</evidence>
<dbReference type="GO" id="GO:0004664">
    <property type="term" value="F:prephenate dehydratase activity"/>
    <property type="evidence" value="ECO:0007669"/>
    <property type="project" value="UniProtKB-EC"/>
</dbReference>
<dbReference type="PIRSF" id="PIRSF001500">
    <property type="entry name" value="Chor_mut_pdt_Ppr"/>
    <property type="match status" value="1"/>
</dbReference>
<dbReference type="CDD" id="cd13631">
    <property type="entry name" value="PBP2_Ct-PDT_like"/>
    <property type="match status" value="1"/>
</dbReference>
<evidence type="ECO:0000256" key="5">
    <source>
        <dbReference type="ARBA" id="ARBA00004817"/>
    </source>
</evidence>
<feature type="domain" description="Prephenate dehydratase" evidence="21">
    <location>
        <begin position="114"/>
        <end position="289"/>
    </location>
</feature>
<dbReference type="InterPro" id="IPR018528">
    <property type="entry name" value="Preph_deHydtase_CS"/>
</dbReference>
<comment type="catalytic activity">
    <reaction evidence="18">
        <text>prephenate + H(+) = 3-phenylpyruvate + CO2 + H2O</text>
        <dbReference type="Rhea" id="RHEA:21648"/>
        <dbReference type="ChEBI" id="CHEBI:15377"/>
        <dbReference type="ChEBI" id="CHEBI:15378"/>
        <dbReference type="ChEBI" id="CHEBI:16526"/>
        <dbReference type="ChEBI" id="CHEBI:18005"/>
        <dbReference type="ChEBI" id="CHEBI:29934"/>
        <dbReference type="EC" id="4.2.1.51"/>
    </reaction>
</comment>
<comment type="function">
    <text evidence="2">Catalyzes the Claisen rearrangement of chorismate to prephenate and the decarboxylation/dehydration of prephenate to phenylpyruvate.</text>
</comment>
<sequence length="381" mass="41724">MELSDIRNRIDAIDAGILDLFCERMELAQEVAKAKAQTGKAVFDPEREREKLSQVARAVPAEFSGQAVSLFSLLMSMNKAAQQRAIHAADAGSLSRTAFNALQLIDKPFPALADVACQGVEGAYSQIAACRLFKIPTITFHPTFEGVFRSVRDGSSTYGVLPIENSTAGSVNAVYDLIAKYRFSIVRSIRLKIDHNLLAKPGVSKADISEVYSHEQAIAQCSEYLERLGVTVHACENTAQAAAFVAESPRRDIAALSSRDCAALYGLTAIDEDVQDSDNNYTRFVVISATPQVFPGATRTSLMLTVSHEPGSLYRVLERIYALDINLVKLESRPIPGRDFEFMFYFDLDCPFGSAALGNLLDGISDVCEMFAYLGSYQELI</sequence>
<dbReference type="PROSITE" id="PS51168">
    <property type="entry name" value="CHORISMATE_MUT_2"/>
    <property type="match status" value="1"/>
</dbReference>
<name>A0A921IUC4_9ACTN</name>
<dbReference type="Pfam" id="PF01817">
    <property type="entry name" value="CM_2"/>
    <property type="match status" value="1"/>
</dbReference>
<feature type="site" description="Essential for prephenate dehydratase activity" evidence="19">
    <location>
        <position position="282"/>
    </location>
</feature>
<dbReference type="EC" id="4.2.1.51" evidence="6"/>
<evidence type="ECO:0000259" key="20">
    <source>
        <dbReference type="PROSITE" id="PS51168"/>
    </source>
</evidence>
<evidence type="ECO:0000256" key="18">
    <source>
        <dbReference type="ARBA" id="ARBA00047848"/>
    </source>
</evidence>
<evidence type="ECO:0000256" key="14">
    <source>
        <dbReference type="ARBA" id="ARBA00023239"/>
    </source>
</evidence>
<evidence type="ECO:0000256" key="3">
    <source>
        <dbReference type="ARBA" id="ARBA00004496"/>
    </source>
</evidence>
<comment type="pathway">
    <text evidence="5">Metabolic intermediate biosynthesis; prephenate biosynthesis; prephenate from chorismate: step 1/1.</text>
</comment>
<keyword evidence="11" id="KW-0057">Aromatic amino acid biosynthesis</keyword>
<dbReference type="PROSITE" id="PS51171">
    <property type="entry name" value="PREPHENATE_DEHYDR_3"/>
    <property type="match status" value="1"/>
</dbReference>
<reference evidence="23" key="2">
    <citation type="submission" date="2021-09" db="EMBL/GenBank/DDBJ databases">
        <authorList>
            <person name="Gilroy R."/>
        </authorList>
    </citation>
    <scope>NUCLEOTIDE SEQUENCE</scope>
    <source>
        <strain evidence="23">ChiHjej13B12-9602</strain>
    </source>
</reference>
<evidence type="ECO:0000256" key="11">
    <source>
        <dbReference type="ARBA" id="ARBA00023141"/>
    </source>
</evidence>
<evidence type="ECO:0000256" key="7">
    <source>
        <dbReference type="ARBA" id="ARBA00014401"/>
    </source>
</evidence>
<evidence type="ECO:0000256" key="4">
    <source>
        <dbReference type="ARBA" id="ARBA00004741"/>
    </source>
</evidence>
<evidence type="ECO:0000313" key="23">
    <source>
        <dbReference type="EMBL" id="HJG37015.1"/>
    </source>
</evidence>
<evidence type="ECO:0000256" key="12">
    <source>
        <dbReference type="ARBA" id="ARBA00023222"/>
    </source>
</evidence>
<dbReference type="AlphaFoldDB" id="A0A921IUC4"/>
<comment type="catalytic activity">
    <reaction evidence="1">
        <text>chorismate = prephenate</text>
        <dbReference type="Rhea" id="RHEA:13897"/>
        <dbReference type="ChEBI" id="CHEBI:29748"/>
        <dbReference type="ChEBI" id="CHEBI:29934"/>
        <dbReference type="EC" id="5.4.99.5"/>
    </reaction>
</comment>
<dbReference type="GO" id="GO:0004106">
    <property type="term" value="F:chorismate mutase activity"/>
    <property type="evidence" value="ECO:0007669"/>
    <property type="project" value="UniProtKB-EC"/>
</dbReference>
<keyword evidence="9" id="KW-0963">Cytoplasm</keyword>
<keyword evidence="14" id="KW-0456">Lyase</keyword>
<dbReference type="PANTHER" id="PTHR21022">
    <property type="entry name" value="PREPHENATE DEHYDRATASE P PROTEIN"/>
    <property type="match status" value="1"/>
</dbReference>
<dbReference type="EMBL" id="DYUZ01000016">
    <property type="protein sequence ID" value="HJG37015.1"/>
    <property type="molecule type" value="Genomic_DNA"/>
</dbReference>
<evidence type="ECO:0000313" key="24">
    <source>
        <dbReference type="Proteomes" id="UP000753256"/>
    </source>
</evidence>